<dbReference type="InterPro" id="IPR029055">
    <property type="entry name" value="Ntn_hydrolases_N"/>
</dbReference>
<evidence type="ECO:0000256" key="6">
    <source>
        <dbReference type="RuleBase" id="RU368036"/>
    </source>
</evidence>
<evidence type="ECO:0000313" key="10">
    <source>
        <dbReference type="Proteomes" id="UP000025229"/>
    </source>
</evidence>
<dbReference type="PRINTS" id="PR01210">
    <property type="entry name" value="GGTRANSPTASE"/>
</dbReference>
<dbReference type="HOGENOM" id="CLU_014813_3_2_11"/>
<protein>
    <recommendedName>
        <fullName evidence="6">Glutathione hydrolase proenzyme</fullName>
        <ecNumber evidence="6">2.3.2.2</ecNumber>
        <ecNumber evidence="6">3.4.19.13</ecNumber>
    </recommendedName>
    <component>
        <recommendedName>
            <fullName evidence="6">Glutathione hydrolase large chain</fullName>
        </recommendedName>
    </component>
    <component>
        <recommendedName>
            <fullName evidence="6">Glutathione hydrolase small chain</fullName>
        </recommendedName>
    </component>
</protein>
<evidence type="ECO:0000256" key="3">
    <source>
        <dbReference type="ARBA" id="ARBA00047417"/>
    </source>
</evidence>
<dbReference type="InterPro" id="IPR043138">
    <property type="entry name" value="GGT_lsub"/>
</dbReference>
<dbReference type="Pfam" id="PF01019">
    <property type="entry name" value="G_glu_transpept"/>
    <property type="match status" value="1"/>
</dbReference>
<evidence type="ECO:0000256" key="4">
    <source>
        <dbReference type="PIRSR" id="PIRSR600101-1"/>
    </source>
</evidence>
<keyword evidence="6" id="KW-0865">Zymogen</keyword>
<comment type="similarity">
    <text evidence="6">Belongs to the gamma-glutamyltransferase family.</text>
</comment>
<dbReference type="InterPro" id="IPR052896">
    <property type="entry name" value="GGT-like_enzyme"/>
</dbReference>
<comment type="PTM">
    <text evidence="6">Cleaved by autocatalysis into a large and a small subunit.</text>
</comment>
<dbReference type="Gene3D" id="1.10.246.130">
    <property type="match status" value="1"/>
</dbReference>
<keyword evidence="6" id="KW-0378">Hydrolase</keyword>
<evidence type="ECO:0000313" key="9">
    <source>
        <dbReference type="EMBL" id="MDX5892405.1"/>
    </source>
</evidence>
<evidence type="ECO:0000256" key="7">
    <source>
        <dbReference type="SAM" id="MobiDB-lite"/>
    </source>
</evidence>
<dbReference type="GO" id="GO:0036374">
    <property type="term" value="F:glutathione hydrolase activity"/>
    <property type="evidence" value="ECO:0007669"/>
    <property type="project" value="UniProtKB-UniRule"/>
</dbReference>
<dbReference type="PANTHER" id="PTHR43881:SF1">
    <property type="entry name" value="GAMMA-GLUTAMYLTRANSPEPTIDASE (AFU_ORTHOLOGUE AFUA_4G13580)"/>
    <property type="match status" value="1"/>
</dbReference>
<evidence type="ECO:0000256" key="5">
    <source>
        <dbReference type="PIRSR" id="PIRSR600101-2"/>
    </source>
</evidence>
<dbReference type="PANTHER" id="PTHR43881">
    <property type="entry name" value="GAMMA-GLUTAMYLTRANSPEPTIDASE (AFU_ORTHOLOGUE AFUA_4G13580)"/>
    <property type="match status" value="1"/>
</dbReference>
<dbReference type="SUPFAM" id="SSF56235">
    <property type="entry name" value="N-terminal nucleophile aminohydrolases (Ntn hydrolases)"/>
    <property type="match status" value="1"/>
</dbReference>
<dbReference type="GO" id="GO:0103068">
    <property type="term" value="F:leukotriene C4 gamma-glutamyl transferase activity"/>
    <property type="evidence" value="ECO:0007669"/>
    <property type="project" value="UniProtKB-EC"/>
</dbReference>
<comment type="catalytic activity">
    <reaction evidence="2 6">
        <text>glutathione + H2O = L-cysteinylglycine + L-glutamate</text>
        <dbReference type="Rhea" id="RHEA:28807"/>
        <dbReference type="ChEBI" id="CHEBI:15377"/>
        <dbReference type="ChEBI" id="CHEBI:29985"/>
        <dbReference type="ChEBI" id="CHEBI:57925"/>
        <dbReference type="ChEBI" id="CHEBI:61694"/>
        <dbReference type="EC" id="3.4.19.13"/>
    </reaction>
</comment>
<gene>
    <name evidence="9" type="primary">ggt</name>
    <name evidence="8" type="ORF">RradSPS_2483</name>
    <name evidence="9" type="ORF">SIL72_00045</name>
</gene>
<comment type="catalytic activity">
    <reaction evidence="3 6">
        <text>an N-terminal (5-L-glutamyl)-[peptide] + an alpha-amino acid = 5-L-glutamyl amino acid + an N-terminal L-alpha-aminoacyl-[peptide]</text>
        <dbReference type="Rhea" id="RHEA:23904"/>
        <dbReference type="Rhea" id="RHEA-COMP:9780"/>
        <dbReference type="Rhea" id="RHEA-COMP:9795"/>
        <dbReference type="ChEBI" id="CHEBI:77644"/>
        <dbReference type="ChEBI" id="CHEBI:78597"/>
        <dbReference type="ChEBI" id="CHEBI:78599"/>
        <dbReference type="ChEBI" id="CHEBI:78608"/>
        <dbReference type="EC" id="2.3.2.2"/>
    </reaction>
</comment>
<dbReference type="OrthoDB" id="9781342at2"/>
<comment type="pathway">
    <text evidence="6">Sulfur metabolism; glutathione metabolism.</text>
</comment>
<dbReference type="InterPro" id="IPR043137">
    <property type="entry name" value="GGT_ssub_C"/>
</dbReference>
<dbReference type="Proteomes" id="UP001281130">
    <property type="component" value="Unassembled WGS sequence"/>
</dbReference>
<organism evidence="8 10">
    <name type="scientific">Rubrobacter radiotolerans</name>
    <name type="common">Arthrobacter radiotolerans</name>
    <dbReference type="NCBI Taxonomy" id="42256"/>
    <lineage>
        <taxon>Bacteria</taxon>
        <taxon>Bacillati</taxon>
        <taxon>Actinomycetota</taxon>
        <taxon>Rubrobacteria</taxon>
        <taxon>Rubrobacterales</taxon>
        <taxon>Rubrobacteraceae</taxon>
        <taxon>Rubrobacter</taxon>
    </lineage>
</organism>
<feature type="binding site" evidence="5">
    <location>
        <position position="446"/>
    </location>
    <ligand>
        <name>L-glutamate</name>
        <dbReference type="ChEBI" id="CHEBI:29985"/>
    </ligand>
</feature>
<name>A0A023X6B6_RUBRA</name>
<dbReference type="STRING" id="42256.RradSPS_2483"/>
<dbReference type="RefSeq" id="WP_051589802.1">
    <property type="nucleotide sequence ID" value="NZ_CP007514.1"/>
</dbReference>
<dbReference type="EC" id="3.4.19.13" evidence="6"/>
<dbReference type="GO" id="GO:0006750">
    <property type="term" value="P:glutathione biosynthetic process"/>
    <property type="evidence" value="ECO:0007669"/>
    <property type="project" value="UniProtKB-KW"/>
</dbReference>
<dbReference type="GO" id="GO:0006751">
    <property type="term" value="P:glutathione catabolic process"/>
    <property type="evidence" value="ECO:0007669"/>
    <property type="project" value="UniProtKB-UniRule"/>
</dbReference>
<keyword evidence="10" id="KW-1185">Reference proteome</keyword>
<dbReference type="Proteomes" id="UP000025229">
    <property type="component" value="Chromosome"/>
</dbReference>
<dbReference type="EMBL" id="JAWXXX010000001">
    <property type="protein sequence ID" value="MDX5892405.1"/>
    <property type="molecule type" value="Genomic_DNA"/>
</dbReference>
<dbReference type="PATRIC" id="fig|42256.3.peg.2531"/>
<dbReference type="eggNOG" id="COG0405">
    <property type="taxonomic scope" value="Bacteria"/>
</dbReference>
<proteinExistence type="inferred from homology"/>
<dbReference type="NCBIfam" id="TIGR00066">
    <property type="entry name" value="g_glut_trans"/>
    <property type="match status" value="1"/>
</dbReference>
<reference evidence="8 10" key="1">
    <citation type="submission" date="2014-03" db="EMBL/GenBank/DDBJ databases">
        <title>Complete genome sequence of the Radio-Resistant Rubrobacter radiotolerans RSPS-4.</title>
        <authorList>
            <person name="Egas C.C."/>
            <person name="Barroso C.C."/>
            <person name="Froufe H.J.C."/>
            <person name="Pacheco J.J."/>
            <person name="Albuquerque L.L."/>
            <person name="da Costa M.M.S."/>
        </authorList>
    </citation>
    <scope>NUCLEOTIDE SEQUENCE [LARGE SCALE GENOMIC DNA]</scope>
    <source>
        <strain evidence="8 10">RSPS-4</strain>
    </source>
</reference>
<sequence>MFRSERTSDGNGRSERPDGGGRSTVYGTKGIVACEHPQAVLAGIRALDAGGTAADACVAMAAAMAVLAPMTTGPGGDAFLLFYEARTGAVIGADGSGRAPGSANAGKLRGSGLREMPERGGLSVTVPGSVRLWEDAVKRFGRLSLSDLLEPARRLAEEGFPVAPVVARYWSVAVDLLRRNEAAARTFLPEGRAPRAGEIFRIPDLARTLAAVIEGGADAFYGGEPASRIVRSVREAGGLVSEKDLTTHRTTLPVEPISTEYQSVTVHELPPPGQGIAAVEILNVLEELDAAGFGPLTAGRVHHEVEAKKLAFRDLFEKVGDPDFVSAPTERLASKEYASELRARIDPERASVPSVAPALGDDTTYLCAVDAEGNGCSFINSVYMGFGSGVVAEGTGVVLQNRGHSFRLVPGHPNELAPGKRPLHTLIPGLITQDGALWATFGNMGGPMQPQGHAQVVSNLVDHRMDPQEAVEHPRHFHDHTNDTLLVEGRLPAGEVEKLRRMGHRVEAGADYIVPVGGAQVIKVGKDGVRSAGSDPRKDGCALAQ</sequence>
<dbReference type="AlphaFoldDB" id="A0A023X6B6"/>
<accession>A0A023X6B6</accession>
<dbReference type="EMBL" id="CP007514">
    <property type="protein sequence ID" value="AHY47766.1"/>
    <property type="molecule type" value="Genomic_DNA"/>
</dbReference>
<evidence type="ECO:0000313" key="8">
    <source>
        <dbReference type="EMBL" id="AHY47766.1"/>
    </source>
</evidence>
<reference evidence="9" key="2">
    <citation type="submission" date="2023-11" db="EMBL/GenBank/DDBJ databases">
        <title>MicrobeMod: A computational toolkit for identifying prokaryotic methylation and restriction-modification with nanopore sequencing.</title>
        <authorList>
            <person name="Crits-Christoph A."/>
            <person name="Kang S.C."/>
            <person name="Lee H."/>
            <person name="Ostrov N."/>
        </authorList>
    </citation>
    <scope>NUCLEOTIDE SEQUENCE</scope>
    <source>
        <strain evidence="9">ATCC 51242</strain>
    </source>
</reference>
<dbReference type="KEGG" id="rrd:RradSPS_2483"/>
<dbReference type="InterPro" id="IPR000101">
    <property type="entry name" value="GGT_peptidase"/>
</dbReference>
<comment type="catalytic activity">
    <reaction evidence="1 6">
        <text>an S-substituted glutathione + H2O = an S-substituted L-cysteinylglycine + L-glutamate</text>
        <dbReference type="Rhea" id="RHEA:59468"/>
        <dbReference type="ChEBI" id="CHEBI:15377"/>
        <dbReference type="ChEBI" id="CHEBI:29985"/>
        <dbReference type="ChEBI" id="CHEBI:90779"/>
        <dbReference type="ChEBI" id="CHEBI:143103"/>
        <dbReference type="EC" id="3.4.19.13"/>
    </reaction>
</comment>
<dbReference type="Gene3D" id="3.60.20.40">
    <property type="match status" value="1"/>
</dbReference>
<feature type="region of interest" description="Disordered" evidence="7">
    <location>
        <begin position="1"/>
        <end position="24"/>
    </location>
</feature>
<comment type="subunit">
    <text evidence="6">This enzyme consists of two polypeptide chains, which are synthesized in precursor form from a single polypeptide.</text>
</comment>
<feature type="compositionally biased region" description="Basic and acidic residues" evidence="7">
    <location>
        <begin position="1"/>
        <end position="19"/>
    </location>
</feature>
<dbReference type="EC" id="2.3.2.2" evidence="6"/>
<keyword evidence="6 9" id="KW-0012">Acyltransferase</keyword>
<evidence type="ECO:0000256" key="1">
    <source>
        <dbReference type="ARBA" id="ARBA00001049"/>
    </source>
</evidence>
<feature type="active site" description="Nucleophile" evidence="4">
    <location>
        <position position="363"/>
    </location>
</feature>
<keyword evidence="6" id="KW-0317">Glutathione biosynthesis</keyword>
<keyword evidence="6 8" id="KW-0808">Transferase</keyword>
<dbReference type="UniPathway" id="UPA00204"/>
<evidence type="ECO:0000256" key="2">
    <source>
        <dbReference type="ARBA" id="ARBA00001089"/>
    </source>
</evidence>